<feature type="region of interest" description="Disordered" evidence="1">
    <location>
        <begin position="200"/>
        <end position="219"/>
    </location>
</feature>
<feature type="compositionally biased region" description="Polar residues" evidence="1">
    <location>
        <begin position="144"/>
        <end position="162"/>
    </location>
</feature>
<dbReference type="AlphaFoldDB" id="A0A3N4I2E4"/>
<feature type="region of interest" description="Disordered" evidence="1">
    <location>
        <begin position="515"/>
        <end position="543"/>
    </location>
</feature>
<sequence>MSAPLPPTQPASIGSRSSSAVPFPPSSPGAEEEDMSGECDCPSRGLDGVPFDYCSRCFQIVVPDTNHDSECAVLQEHERDIQSPCPFPGCNWEFPGVTFAEGDEIAKQLLTALDEHFAHAHGVADLASGSEKQGSGADRERNSENLQPPQPSSTNSLVQVVDSSSGNGSEGSQGQRLVLKIQLGSAALAKVDSKRKQALESAGASPLENSEEEEKEQSLMVTFNLPPTKLQAFQEQALESAGAGQTELLRSLENAEEEEKKKQLMVTLNLPSTKLQAVQERALESAGASQTELLRSLENTEEEEKKKQLMVTLKLTPGKLQTVQDERRSKIVPFKIRPSQLRKIREAWNEQPKLLVTLKISPLALQVIREMFPGEENSHFDQVALTTEATLESLGLPVDGRHGEKPGKQWTCMLCTYSKKKNDRDWAFKADTEKKVKDHCIQIHGLEKGTDFCKKCSDDGRMRVWGSRKAGRRTDHDTRTHADKAVGLAPTCCYCFKPFPGAVGHLSNVRKHIQNSCPANPTSKRSIARKASDYQSTPELSKN</sequence>
<organism evidence="2 3">
    <name type="scientific">Ascobolus immersus RN42</name>
    <dbReference type="NCBI Taxonomy" id="1160509"/>
    <lineage>
        <taxon>Eukaryota</taxon>
        <taxon>Fungi</taxon>
        <taxon>Dikarya</taxon>
        <taxon>Ascomycota</taxon>
        <taxon>Pezizomycotina</taxon>
        <taxon>Pezizomycetes</taxon>
        <taxon>Pezizales</taxon>
        <taxon>Ascobolaceae</taxon>
        <taxon>Ascobolus</taxon>
    </lineage>
</organism>
<name>A0A3N4I2E4_ASCIM</name>
<accession>A0A3N4I2E4</accession>
<evidence type="ECO:0000313" key="2">
    <source>
        <dbReference type="EMBL" id="RPA80285.1"/>
    </source>
</evidence>
<gene>
    <name evidence="2" type="ORF">BJ508DRAFT_347229</name>
</gene>
<feature type="region of interest" description="Disordered" evidence="1">
    <location>
        <begin position="1"/>
        <end position="39"/>
    </location>
</feature>
<evidence type="ECO:0000313" key="3">
    <source>
        <dbReference type="Proteomes" id="UP000275078"/>
    </source>
</evidence>
<evidence type="ECO:0000256" key="1">
    <source>
        <dbReference type="SAM" id="MobiDB-lite"/>
    </source>
</evidence>
<dbReference type="Proteomes" id="UP000275078">
    <property type="component" value="Unassembled WGS sequence"/>
</dbReference>
<reference evidence="2 3" key="1">
    <citation type="journal article" date="2018" name="Nat. Ecol. Evol.">
        <title>Pezizomycetes genomes reveal the molecular basis of ectomycorrhizal truffle lifestyle.</title>
        <authorList>
            <person name="Murat C."/>
            <person name="Payen T."/>
            <person name="Noel B."/>
            <person name="Kuo A."/>
            <person name="Morin E."/>
            <person name="Chen J."/>
            <person name="Kohler A."/>
            <person name="Krizsan K."/>
            <person name="Balestrini R."/>
            <person name="Da Silva C."/>
            <person name="Montanini B."/>
            <person name="Hainaut M."/>
            <person name="Levati E."/>
            <person name="Barry K.W."/>
            <person name="Belfiori B."/>
            <person name="Cichocki N."/>
            <person name="Clum A."/>
            <person name="Dockter R.B."/>
            <person name="Fauchery L."/>
            <person name="Guy J."/>
            <person name="Iotti M."/>
            <person name="Le Tacon F."/>
            <person name="Lindquist E.A."/>
            <person name="Lipzen A."/>
            <person name="Malagnac F."/>
            <person name="Mello A."/>
            <person name="Molinier V."/>
            <person name="Miyauchi S."/>
            <person name="Poulain J."/>
            <person name="Riccioni C."/>
            <person name="Rubini A."/>
            <person name="Sitrit Y."/>
            <person name="Splivallo R."/>
            <person name="Traeger S."/>
            <person name="Wang M."/>
            <person name="Zifcakova L."/>
            <person name="Wipf D."/>
            <person name="Zambonelli A."/>
            <person name="Paolocci F."/>
            <person name="Nowrousian M."/>
            <person name="Ottonello S."/>
            <person name="Baldrian P."/>
            <person name="Spatafora J.W."/>
            <person name="Henrissat B."/>
            <person name="Nagy L.G."/>
            <person name="Aury J.M."/>
            <person name="Wincker P."/>
            <person name="Grigoriev I.V."/>
            <person name="Bonfante P."/>
            <person name="Martin F.M."/>
        </authorList>
    </citation>
    <scope>NUCLEOTIDE SEQUENCE [LARGE SCALE GENOMIC DNA]</scope>
    <source>
        <strain evidence="2 3">RN42</strain>
    </source>
</reference>
<proteinExistence type="predicted"/>
<dbReference type="EMBL" id="ML119689">
    <property type="protein sequence ID" value="RPA80285.1"/>
    <property type="molecule type" value="Genomic_DNA"/>
</dbReference>
<protein>
    <submittedName>
        <fullName evidence="2">Uncharacterized protein</fullName>
    </submittedName>
</protein>
<feature type="region of interest" description="Disordered" evidence="1">
    <location>
        <begin position="124"/>
        <end position="174"/>
    </location>
</feature>
<feature type="compositionally biased region" description="Polar residues" evidence="1">
    <location>
        <begin position="533"/>
        <end position="543"/>
    </location>
</feature>
<keyword evidence="3" id="KW-1185">Reference proteome</keyword>
<feature type="compositionally biased region" description="Polar residues" evidence="1">
    <location>
        <begin position="515"/>
        <end position="525"/>
    </location>
</feature>
<feature type="compositionally biased region" description="Low complexity" evidence="1">
    <location>
        <begin position="163"/>
        <end position="174"/>
    </location>
</feature>